<sequence length="130" mass="14912">MLTHVLLPTLFRLALSDRKRVRVSKWRASRLLITPLFEVHRRTAPSLRCFSCTGHFPSSPAAVIGKQNSVRRFLSFPSLFIYPSPHIPVSLFPNISNCRLIARCKIPPIRLCDDPIPILRDQNATRRVKK</sequence>
<gene>
    <name evidence="1" type="ORF">B0J15DRAFT_195921</name>
</gene>
<protein>
    <submittedName>
        <fullName evidence="1">Uncharacterized protein</fullName>
    </submittedName>
</protein>
<keyword evidence="2" id="KW-1185">Reference proteome</keyword>
<reference evidence="1" key="1">
    <citation type="journal article" date="2021" name="Nat. Commun.">
        <title>Genetic determinants of endophytism in the Arabidopsis root mycobiome.</title>
        <authorList>
            <person name="Mesny F."/>
            <person name="Miyauchi S."/>
            <person name="Thiergart T."/>
            <person name="Pickel B."/>
            <person name="Atanasova L."/>
            <person name="Karlsson M."/>
            <person name="Huettel B."/>
            <person name="Barry K.W."/>
            <person name="Haridas S."/>
            <person name="Chen C."/>
            <person name="Bauer D."/>
            <person name="Andreopoulos W."/>
            <person name="Pangilinan J."/>
            <person name="LaButti K."/>
            <person name="Riley R."/>
            <person name="Lipzen A."/>
            <person name="Clum A."/>
            <person name="Drula E."/>
            <person name="Henrissat B."/>
            <person name="Kohler A."/>
            <person name="Grigoriev I.V."/>
            <person name="Martin F.M."/>
            <person name="Hacquard S."/>
        </authorList>
    </citation>
    <scope>NUCLEOTIDE SEQUENCE</scope>
    <source>
        <strain evidence="1">FSSC 5 MPI-SDFR-AT-0091</strain>
    </source>
</reference>
<dbReference type="Proteomes" id="UP000736672">
    <property type="component" value="Unassembled WGS sequence"/>
</dbReference>
<evidence type="ECO:0000313" key="1">
    <source>
        <dbReference type="EMBL" id="KAH7232112.1"/>
    </source>
</evidence>
<evidence type="ECO:0000313" key="2">
    <source>
        <dbReference type="Proteomes" id="UP000736672"/>
    </source>
</evidence>
<accession>A0A9P9G4Y5</accession>
<dbReference type="EMBL" id="JAGTJS010000030">
    <property type="protein sequence ID" value="KAH7232112.1"/>
    <property type="molecule type" value="Genomic_DNA"/>
</dbReference>
<organism evidence="1 2">
    <name type="scientific">Fusarium solani</name>
    <name type="common">Filamentous fungus</name>
    <dbReference type="NCBI Taxonomy" id="169388"/>
    <lineage>
        <taxon>Eukaryota</taxon>
        <taxon>Fungi</taxon>
        <taxon>Dikarya</taxon>
        <taxon>Ascomycota</taxon>
        <taxon>Pezizomycotina</taxon>
        <taxon>Sordariomycetes</taxon>
        <taxon>Hypocreomycetidae</taxon>
        <taxon>Hypocreales</taxon>
        <taxon>Nectriaceae</taxon>
        <taxon>Fusarium</taxon>
        <taxon>Fusarium solani species complex</taxon>
    </lineage>
</organism>
<proteinExistence type="predicted"/>
<name>A0A9P9G4Y5_FUSSL</name>
<dbReference type="AlphaFoldDB" id="A0A9P9G4Y5"/>
<comment type="caution">
    <text evidence="1">The sequence shown here is derived from an EMBL/GenBank/DDBJ whole genome shotgun (WGS) entry which is preliminary data.</text>
</comment>